<reference evidence="2" key="1">
    <citation type="submission" date="2022-10" db="EMBL/GenBank/DDBJ databases">
        <title>Culturing micro-colonial fungi from biological soil crusts in the Mojave desert and describing Neophaeococcomyces mojavensis, and introducing the new genera and species Taxawa tesnikishii.</title>
        <authorList>
            <person name="Kurbessoian T."/>
            <person name="Stajich J.E."/>
        </authorList>
    </citation>
    <scope>NUCLEOTIDE SEQUENCE</scope>
    <source>
        <strain evidence="2">TK_41</strain>
    </source>
</reference>
<evidence type="ECO:0000256" key="1">
    <source>
        <dbReference type="SAM" id="MobiDB-lite"/>
    </source>
</evidence>
<gene>
    <name evidence="2" type="ORF">H2200_009254</name>
</gene>
<sequence>MIEEDQSLAMMTRPSRKDAIGERIQTDNHTSTPSPTPVSSSSAPARLLDLPQELQDKIYRHLYKEKYNIKAHVRDKEHSELPSDSTAPNILVLHGLPSPNLEFACRKAYQDTADLRKNAFSGHLHIPCDVATAVHTRGINTLTVLARPRFAWLRARVLEIELTGFDGKSGMSWLWPEMWDGILHGMTRLQSINVDYTLERQVYYPEDPIRTAWEWGRITQPGYDDLFAAGKKDREFTYMAVQSQVGQFADGIRNMAPNFAVYTTVRKRWLNNENLCVREQGMKFFAYLLDEDEHPFDRVQLVIVKRWQIDDPSDTIE</sequence>
<accession>A0AA39CF73</accession>
<name>A0AA39CF73_9EURO</name>
<evidence type="ECO:0000313" key="2">
    <source>
        <dbReference type="EMBL" id="KAJ9606293.1"/>
    </source>
</evidence>
<dbReference type="AlphaFoldDB" id="A0AA39CF73"/>
<keyword evidence="3" id="KW-1185">Reference proteome</keyword>
<feature type="region of interest" description="Disordered" evidence="1">
    <location>
        <begin position="1"/>
        <end position="45"/>
    </location>
</feature>
<comment type="caution">
    <text evidence="2">The sequence shown here is derived from an EMBL/GenBank/DDBJ whole genome shotgun (WGS) entry which is preliminary data.</text>
</comment>
<dbReference type="Proteomes" id="UP001172673">
    <property type="component" value="Unassembled WGS sequence"/>
</dbReference>
<organism evidence="2 3">
    <name type="scientific">Cladophialophora chaetospira</name>
    <dbReference type="NCBI Taxonomy" id="386627"/>
    <lineage>
        <taxon>Eukaryota</taxon>
        <taxon>Fungi</taxon>
        <taxon>Dikarya</taxon>
        <taxon>Ascomycota</taxon>
        <taxon>Pezizomycotina</taxon>
        <taxon>Eurotiomycetes</taxon>
        <taxon>Chaetothyriomycetidae</taxon>
        <taxon>Chaetothyriales</taxon>
        <taxon>Herpotrichiellaceae</taxon>
        <taxon>Cladophialophora</taxon>
    </lineage>
</organism>
<evidence type="ECO:0000313" key="3">
    <source>
        <dbReference type="Proteomes" id="UP001172673"/>
    </source>
</evidence>
<proteinExistence type="predicted"/>
<feature type="compositionally biased region" description="Basic and acidic residues" evidence="1">
    <location>
        <begin position="15"/>
        <end position="26"/>
    </location>
</feature>
<protein>
    <submittedName>
        <fullName evidence="2">Uncharacterized protein</fullName>
    </submittedName>
</protein>
<feature type="compositionally biased region" description="Low complexity" evidence="1">
    <location>
        <begin position="30"/>
        <end position="42"/>
    </location>
</feature>
<dbReference type="EMBL" id="JAPDRK010000014">
    <property type="protein sequence ID" value="KAJ9606293.1"/>
    <property type="molecule type" value="Genomic_DNA"/>
</dbReference>